<dbReference type="RefSeq" id="WP_011764181.1">
    <property type="nucleotide sequence ID" value="NC_008702.1"/>
</dbReference>
<evidence type="ECO:0008006" key="3">
    <source>
        <dbReference type="Google" id="ProtNLM"/>
    </source>
</evidence>
<dbReference type="AlphaFoldDB" id="A1K2K8"/>
<dbReference type="eggNOG" id="COG1407">
    <property type="taxonomic scope" value="Bacteria"/>
</dbReference>
<name>A1K2K8_AZOSB</name>
<dbReference type="SUPFAM" id="SSF56300">
    <property type="entry name" value="Metallo-dependent phosphatases"/>
    <property type="match status" value="1"/>
</dbReference>
<dbReference type="PANTHER" id="PTHR39323">
    <property type="entry name" value="BLR1149 PROTEIN"/>
    <property type="match status" value="1"/>
</dbReference>
<sequence length="222" mass="24196">MPAHVDLERAGLRLRLLPERAVWWADEATLFIADPHFGKAAAYRALGQPVPRGTTGETLARLDRLLAQWPARRLVVLGDFLHAPEAHAPATLAAMQRWRERHPRLDCVLVRGNHDDRAGDPPPALGIAVVDEPLALGPLRLWHAPPPPERVPPGCFALGGHLHPAYVLRTRHERLRLPCYLFGPAVGVLPAFGAFTGSAEVWPGPLDTVCVVGDGEVFRVAG</sequence>
<keyword evidence="2" id="KW-1185">Reference proteome</keyword>
<dbReference type="Gene3D" id="3.60.21.10">
    <property type="match status" value="1"/>
</dbReference>
<dbReference type="HOGENOM" id="CLU_075478_1_0_4"/>
<dbReference type="KEGG" id="azo:azo0446"/>
<organism evidence="1 2">
    <name type="scientific">Azoarcus sp. (strain BH72)</name>
    <dbReference type="NCBI Taxonomy" id="418699"/>
    <lineage>
        <taxon>Bacteria</taxon>
        <taxon>Pseudomonadati</taxon>
        <taxon>Pseudomonadota</taxon>
        <taxon>Betaproteobacteria</taxon>
        <taxon>Rhodocyclales</taxon>
        <taxon>Zoogloeaceae</taxon>
        <taxon>Azoarcus</taxon>
    </lineage>
</organism>
<dbReference type="PIRSF" id="PIRSF000887">
    <property type="entry name" value="Pesterase_MJ0037"/>
    <property type="match status" value="1"/>
</dbReference>
<reference evidence="1 2" key="1">
    <citation type="journal article" date="2006" name="Nat. Biotechnol.">
        <title>Complete genome of the mutualistic, N2-fixing grass endophyte Azoarcus sp. strain BH72.</title>
        <authorList>
            <person name="Krause A."/>
            <person name="Ramakumar A."/>
            <person name="Bartels D."/>
            <person name="Battistoni F."/>
            <person name="Bekel T."/>
            <person name="Boch J."/>
            <person name="Boehm M."/>
            <person name="Friedrich F."/>
            <person name="Hurek T."/>
            <person name="Krause L."/>
            <person name="Linke B."/>
            <person name="McHardy A.C."/>
            <person name="Sarkar A."/>
            <person name="Schneiker S."/>
            <person name="Syed A.A."/>
            <person name="Thauer R."/>
            <person name="Vorhoelter F.-J."/>
            <person name="Weidner S."/>
            <person name="Puehler A."/>
            <person name="Reinhold-Hurek B."/>
            <person name="Kaiser O."/>
            <person name="Goesmann A."/>
        </authorList>
    </citation>
    <scope>NUCLEOTIDE SEQUENCE [LARGE SCALE GENOMIC DNA]</scope>
    <source>
        <strain evidence="1 2">BH72</strain>
    </source>
</reference>
<dbReference type="InterPro" id="IPR029052">
    <property type="entry name" value="Metallo-depent_PP-like"/>
</dbReference>
<accession>A1K2K8</accession>
<dbReference type="STRING" id="62928.azo0446"/>
<evidence type="ECO:0000313" key="1">
    <source>
        <dbReference type="EMBL" id="CAL93063.1"/>
    </source>
</evidence>
<evidence type="ECO:0000313" key="2">
    <source>
        <dbReference type="Proteomes" id="UP000002588"/>
    </source>
</evidence>
<dbReference type="InterPro" id="IPR026336">
    <property type="entry name" value="PdeM-like"/>
</dbReference>
<dbReference type="Proteomes" id="UP000002588">
    <property type="component" value="Chromosome"/>
</dbReference>
<protein>
    <recommendedName>
        <fullName evidence="3">Calcineurin-like phosphoesterase domain-containing protein</fullName>
    </recommendedName>
</protein>
<dbReference type="InterPro" id="IPR024173">
    <property type="entry name" value="Pesterase_MJ0037-like"/>
</dbReference>
<dbReference type="PANTHER" id="PTHR39323:SF1">
    <property type="entry name" value="BLR1149 PROTEIN"/>
    <property type="match status" value="1"/>
</dbReference>
<proteinExistence type="predicted"/>
<gene>
    <name evidence="1" type="ordered locus">azo0446</name>
</gene>
<dbReference type="NCBIfam" id="TIGR04123">
    <property type="entry name" value="P_estr_lig_assc"/>
    <property type="match status" value="1"/>
</dbReference>
<dbReference type="EMBL" id="AM406670">
    <property type="protein sequence ID" value="CAL93063.1"/>
    <property type="molecule type" value="Genomic_DNA"/>
</dbReference>